<gene>
    <name evidence="2" type="ORF">AXF14_03850</name>
</gene>
<proteinExistence type="predicted"/>
<dbReference type="EMBL" id="CP014228">
    <property type="protein sequence ID" value="AMD86887.1"/>
    <property type="molecule type" value="Genomic_DNA"/>
</dbReference>
<dbReference type="AlphaFoldDB" id="A0A0X8JDJ4"/>
<name>A0A0X8JDJ4_ACTRD</name>
<dbReference type="STRING" id="111015.AXF14_03850"/>
<dbReference type="RefSeq" id="WP_067940987.1">
    <property type="nucleotide sequence ID" value="NZ_CP014228.1"/>
</dbReference>
<protein>
    <submittedName>
        <fullName evidence="2">Uncharacterized protein</fullName>
    </submittedName>
</protein>
<feature type="compositionally biased region" description="Low complexity" evidence="1">
    <location>
        <begin position="43"/>
        <end position="71"/>
    </location>
</feature>
<dbReference type="Proteomes" id="UP000065220">
    <property type="component" value="Chromosome"/>
</dbReference>
<feature type="region of interest" description="Disordered" evidence="1">
    <location>
        <begin position="36"/>
        <end position="75"/>
    </location>
</feature>
<organism evidence="2 3">
    <name type="scientific">Actinomyces radicidentis</name>
    <dbReference type="NCBI Taxonomy" id="111015"/>
    <lineage>
        <taxon>Bacteria</taxon>
        <taxon>Bacillati</taxon>
        <taxon>Actinomycetota</taxon>
        <taxon>Actinomycetes</taxon>
        <taxon>Actinomycetales</taxon>
        <taxon>Actinomycetaceae</taxon>
        <taxon>Actinomyces</taxon>
    </lineage>
</organism>
<sequence length="445" mass="47919">MWCVARRRQRPDLFTAEQSHELGQAYLWVGIAAATPPSPPPRSASSSRASTPSPRTSTCPSTSSRTSGASSPFYLGLPDEARAPYERWRTTPRDAHLCAACEVQRAVDDAYQRGEWEEALRYAVPVLDGTLTCGSQPENIQGLVLLPVLLSGRPELAWRYHLSAYLADRSPDADPGWVREHLVYLALSGQVARGMAILRRHADRTARCTWTSDLLEPVTDVVAVDLLRQERAVNAVLEGGDPVASTCALVALAWNLRQAGRDLEALAAVEMGIDIATGAGSRRAPGRVRMLDLHRQALGALNALRDQQGVRAAALACAEVCEDLGEHSDARMYLELAACAALEVDDPLGAAALFRRAAEVRVGGSDGGRADLLGRERHLRRAARARLAFASPAVWRGQADAVDHLLDLAAEGVEALAGLGDAALVEQEREALAADRAWAAERTGR</sequence>
<keyword evidence="3" id="KW-1185">Reference proteome</keyword>
<dbReference type="OrthoDB" id="56388at2"/>
<accession>A0A0X8JDJ4</accession>
<evidence type="ECO:0000313" key="2">
    <source>
        <dbReference type="EMBL" id="AMD86887.1"/>
    </source>
</evidence>
<dbReference type="KEGG" id="ard:AXF14_03850"/>
<evidence type="ECO:0000256" key="1">
    <source>
        <dbReference type="SAM" id="MobiDB-lite"/>
    </source>
</evidence>
<evidence type="ECO:0000313" key="3">
    <source>
        <dbReference type="Proteomes" id="UP000065220"/>
    </source>
</evidence>
<reference evidence="3" key="1">
    <citation type="submission" date="2016-02" db="EMBL/GenBank/DDBJ databases">
        <authorList>
            <person name="Holder M.E."/>
            <person name="Ajami N.J."/>
            <person name="Petrosino J.F."/>
        </authorList>
    </citation>
    <scope>NUCLEOTIDE SEQUENCE [LARGE SCALE GENOMIC DNA]</scope>
    <source>
        <strain evidence="3">CCUG 36733</strain>
    </source>
</reference>